<reference evidence="1" key="1">
    <citation type="submission" date="2023-07" db="EMBL/GenBank/DDBJ databases">
        <title>draft genome sequence of fig (Ficus carica).</title>
        <authorList>
            <person name="Takahashi T."/>
            <person name="Nishimura K."/>
        </authorList>
    </citation>
    <scope>NUCLEOTIDE SEQUENCE</scope>
</reference>
<organism evidence="1 2">
    <name type="scientific">Ficus carica</name>
    <name type="common">Common fig</name>
    <dbReference type="NCBI Taxonomy" id="3494"/>
    <lineage>
        <taxon>Eukaryota</taxon>
        <taxon>Viridiplantae</taxon>
        <taxon>Streptophyta</taxon>
        <taxon>Embryophyta</taxon>
        <taxon>Tracheophyta</taxon>
        <taxon>Spermatophyta</taxon>
        <taxon>Magnoliopsida</taxon>
        <taxon>eudicotyledons</taxon>
        <taxon>Gunneridae</taxon>
        <taxon>Pentapetalae</taxon>
        <taxon>rosids</taxon>
        <taxon>fabids</taxon>
        <taxon>Rosales</taxon>
        <taxon>Moraceae</taxon>
        <taxon>Ficeae</taxon>
        <taxon>Ficus</taxon>
    </lineage>
</organism>
<dbReference type="AlphaFoldDB" id="A0AA88DXU5"/>
<sequence>MTRMVVIILEPSCCGASRTISPRSINATSTTSMTCDSRVEECLIAGLDEELEIQMPYEISRRIVATNYNRLTQTAAYNPSQAAACGWNGKYRPCSPNNKTKNQETCNNPYKRAGCF</sequence>
<accession>A0AA88DXU5</accession>
<protein>
    <submittedName>
        <fullName evidence="1">Uncharacterized protein</fullName>
    </submittedName>
</protein>
<dbReference type="EMBL" id="BTGU01000165">
    <property type="protein sequence ID" value="GMN64020.1"/>
    <property type="molecule type" value="Genomic_DNA"/>
</dbReference>
<name>A0AA88DXU5_FICCA</name>
<evidence type="ECO:0000313" key="2">
    <source>
        <dbReference type="Proteomes" id="UP001187192"/>
    </source>
</evidence>
<proteinExistence type="predicted"/>
<dbReference type="Proteomes" id="UP001187192">
    <property type="component" value="Unassembled WGS sequence"/>
</dbReference>
<evidence type="ECO:0000313" key="1">
    <source>
        <dbReference type="EMBL" id="GMN64020.1"/>
    </source>
</evidence>
<comment type="caution">
    <text evidence="1">The sequence shown here is derived from an EMBL/GenBank/DDBJ whole genome shotgun (WGS) entry which is preliminary data.</text>
</comment>
<keyword evidence="2" id="KW-1185">Reference proteome</keyword>
<gene>
    <name evidence="1" type="ORF">TIFTF001_033087</name>
</gene>